<protein>
    <submittedName>
        <fullName evidence="1">Uncharacterized protein</fullName>
    </submittedName>
</protein>
<organism evidence="1 2">
    <name type="scientific">Ruminococcus flavefaciens</name>
    <dbReference type="NCBI Taxonomy" id="1265"/>
    <lineage>
        <taxon>Bacteria</taxon>
        <taxon>Bacillati</taxon>
        <taxon>Bacillota</taxon>
        <taxon>Clostridia</taxon>
        <taxon>Eubacteriales</taxon>
        <taxon>Oscillospiraceae</taxon>
        <taxon>Ruminococcus</taxon>
    </lineage>
</organism>
<sequence length="134" mass="16244">MYKSKEKNKDDKYLLIEKYHLQHENNAWYSDRENSHKHLILKDAFFERTDIIGLLFRINKLCMAKVKYFRANIDKFEPLKYHYKDGFISVPLLDAYFLRHRASGYILDFRYLQTITVYDDFVAPCNELDAFENK</sequence>
<reference evidence="1 2" key="1">
    <citation type="submission" date="2016-11" db="EMBL/GenBank/DDBJ databases">
        <authorList>
            <person name="Jaros S."/>
            <person name="Januszkiewicz K."/>
            <person name="Wedrychowicz H."/>
        </authorList>
    </citation>
    <scope>NUCLEOTIDE SEQUENCE [LARGE SCALE GENOMIC DNA]</scope>
    <source>
        <strain evidence="1 2">Y1</strain>
    </source>
</reference>
<gene>
    <name evidence="1" type="ORF">SAMN04487860_104140</name>
</gene>
<evidence type="ECO:0000313" key="2">
    <source>
        <dbReference type="Proteomes" id="UP000184394"/>
    </source>
</evidence>
<dbReference type="EMBL" id="FRCT01000004">
    <property type="protein sequence ID" value="SHM40534.1"/>
    <property type="molecule type" value="Genomic_DNA"/>
</dbReference>
<proteinExistence type="predicted"/>
<accession>A0A1M7IIE1</accession>
<dbReference type="OrthoDB" id="5405605at2"/>
<dbReference type="Proteomes" id="UP000184394">
    <property type="component" value="Unassembled WGS sequence"/>
</dbReference>
<dbReference type="AlphaFoldDB" id="A0A1M7IIE1"/>
<dbReference type="RefSeq" id="WP_072949749.1">
    <property type="nucleotide sequence ID" value="NZ_FRCT01000004.1"/>
</dbReference>
<evidence type="ECO:0000313" key="1">
    <source>
        <dbReference type="EMBL" id="SHM40534.1"/>
    </source>
</evidence>
<name>A0A1M7IIE1_RUMFL</name>